<evidence type="ECO:0000313" key="1">
    <source>
        <dbReference type="EMBL" id="KAH6944518.1"/>
    </source>
</evidence>
<organism evidence="1 2">
    <name type="scientific">Hyalomma asiaticum</name>
    <name type="common">Tick</name>
    <dbReference type="NCBI Taxonomy" id="266040"/>
    <lineage>
        <taxon>Eukaryota</taxon>
        <taxon>Metazoa</taxon>
        <taxon>Ecdysozoa</taxon>
        <taxon>Arthropoda</taxon>
        <taxon>Chelicerata</taxon>
        <taxon>Arachnida</taxon>
        <taxon>Acari</taxon>
        <taxon>Parasitiformes</taxon>
        <taxon>Ixodida</taxon>
        <taxon>Ixodoidea</taxon>
        <taxon>Ixodidae</taxon>
        <taxon>Hyalomminae</taxon>
        <taxon>Hyalomma</taxon>
    </lineage>
</organism>
<sequence length="494" mass="54948">MAYPGSKATGVNAQGTPPNEEPPSPKISDHVSKNAMVPTDECRRRGGCDIGEAKYNRILGELVYAQQNNTAKIHTLILGPPGTPYDVSYSARDTAPNQQISLPSFWFLVSSERTGPTGKWRRRVGCGIHKAEFYCVNGVFISAEHNNTAKIHAVILEPPGTPYRGNARARRTAPKHRLPSPRFWYLVSSEHEGPTDEFQCSVACSCKREVKFYRDHIASFSAEKNNTAKTNGLVRGPADTPYEVGDSPRGNTPKKQLRSACCWELVSYEREESTIEHRCRVGCGVRKAELYRVARVLVAAEENYTAKIHAITMGPPDTPYEGGFFQFLIKCPPDNPDRSILRLMTTDAGRVRFGPRFYQNVTACLGHLGSLYEATWISYRYLLDVVFLIKFLLTPGMPVSQGSDFAVLLALGTSLSDKTATTPSSRTKPPSSRCAMRSNKVFGQRRHAHHTMDRERVMRGLFSRVGHPSGCQPPAKFRRLHSGRAVTSWARQSS</sequence>
<keyword evidence="2" id="KW-1185">Reference proteome</keyword>
<dbReference type="EMBL" id="CM023481">
    <property type="protein sequence ID" value="KAH6944518.1"/>
    <property type="molecule type" value="Genomic_DNA"/>
</dbReference>
<accession>A0ACB7TBS5</accession>
<gene>
    <name evidence="1" type="ORF">HPB50_003668</name>
</gene>
<dbReference type="Proteomes" id="UP000821845">
    <property type="component" value="Chromosome 1"/>
</dbReference>
<proteinExistence type="predicted"/>
<name>A0ACB7TBS5_HYAAI</name>
<reference evidence="1" key="1">
    <citation type="submission" date="2020-05" db="EMBL/GenBank/DDBJ databases">
        <title>Large-scale comparative analyses of tick genomes elucidate their genetic diversity and vector capacities.</title>
        <authorList>
            <person name="Jia N."/>
            <person name="Wang J."/>
            <person name="Shi W."/>
            <person name="Du L."/>
            <person name="Sun Y."/>
            <person name="Zhan W."/>
            <person name="Jiang J."/>
            <person name="Wang Q."/>
            <person name="Zhang B."/>
            <person name="Ji P."/>
            <person name="Sakyi L.B."/>
            <person name="Cui X."/>
            <person name="Yuan T."/>
            <person name="Jiang B."/>
            <person name="Yang W."/>
            <person name="Lam T.T.-Y."/>
            <person name="Chang Q."/>
            <person name="Ding S."/>
            <person name="Wang X."/>
            <person name="Zhu J."/>
            <person name="Ruan X."/>
            <person name="Zhao L."/>
            <person name="Wei J."/>
            <person name="Que T."/>
            <person name="Du C."/>
            <person name="Cheng J."/>
            <person name="Dai P."/>
            <person name="Han X."/>
            <person name="Huang E."/>
            <person name="Gao Y."/>
            <person name="Liu J."/>
            <person name="Shao H."/>
            <person name="Ye R."/>
            <person name="Li L."/>
            <person name="Wei W."/>
            <person name="Wang X."/>
            <person name="Wang C."/>
            <person name="Yang T."/>
            <person name="Huo Q."/>
            <person name="Li W."/>
            <person name="Guo W."/>
            <person name="Chen H."/>
            <person name="Zhou L."/>
            <person name="Ni X."/>
            <person name="Tian J."/>
            <person name="Zhou Y."/>
            <person name="Sheng Y."/>
            <person name="Liu T."/>
            <person name="Pan Y."/>
            <person name="Xia L."/>
            <person name="Li J."/>
            <person name="Zhao F."/>
            <person name="Cao W."/>
        </authorList>
    </citation>
    <scope>NUCLEOTIDE SEQUENCE</scope>
    <source>
        <strain evidence="1">Hyas-2018</strain>
    </source>
</reference>
<evidence type="ECO:0000313" key="2">
    <source>
        <dbReference type="Proteomes" id="UP000821845"/>
    </source>
</evidence>
<comment type="caution">
    <text evidence="1">The sequence shown here is derived from an EMBL/GenBank/DDBJ whole genome shotgun (WGS) entry which is preliminary data.</text>
</comment>
<protein>
    <submittedName>
        <fullName evidence="1">Uncharacterized protein</fullName>
    </submittedName>
</protein>